<dbReference type="Pfam" id="PF08245">
    <property type="entry name" value="Mur_ligase_M"/>
    <property type="match status" value="1"/>
</dbReference>
<evidence type="ECO:0000256" key="12">
    <source>
        <dbReference type="ARBA" id="ARBA00023316"/>
    </source>
</evidence>
<evidence type="ECO:0000313" key="18">
    <source>
        <dbReference type="EMBL" id="AGS53434.1"/>
    </source>
</evidence>
<dbReference type="EC" id="6.3.2.8" evidence="3 14"/>
<keyword evidence="7 14" id="KW-0547">Nucleotide-binding</keyword>
<dbReference type="InterPro" id="IPR036565">
    <property type="entry name" value="Mur-like_cat_sf"/>
</dbReference>
<dbReference type="Gene3D" id="3.90.190.20">
    <property type="entry name" value="Mur ligase, C-terminal domain"/>
    <property type="match status" value="1"/>
</dbReference>
<feature type="binding site" evidence="14">
    <location>
        <begin position="119"/>
        <end position="125"/>
    </location>
    <ligand>
        <name>ATP</name>
        <dbReference type="ChEBI" id="CHEBI:30616"/>
    </ligand>
</feature>
<dbReference type="SUPFAM" id="SSF53244">
    <property type="entry name" value="MurD-like peptide ligases, peptide-binding domain"/>
    <property type="match status" value="1"/>
</dbReference>
<gene>
    <name evidence="14" type="primary">murC</name>
</gene>
<evidence type="ECO:0000256" key="7">
    <source>
        <dbReference type="ARBA" id="ARBA00022741"/>
    </source>
</evidence>
<dbReference type="SUPFAM" id="SSF51984">
    <property type="entry name" value="MurCD N-terminal domain"/>
    <property type="match status" value="1"/>
</dbReference>
<keyword evidence="6 14" id="KW-0132">Cell division</keyword>
<evidence type="ECO:0000256" key="14">
    <source>
        <dbReference type="HAMAP-Rule" id="MF_00046"/>
    </source>
</evidence>
<keyword evidence="5 14" id="KW-0436">Ligase</keyword>
<keyword evidence="10 14" id="KW-0573">Peptidoglycan synthesis</keyword>
<dbReference type="Gene3D" id="3.40.50.720">
    <property type="entry name" value="NAD(P)-binding Rossmann-like Domain"/>
    <property type="match status" value="1"/>
</dbReference>
<sequence>MKKNILGEHVRRVHFIGIGGVSMSGLAEILLAEGYAVTGSDWNASDITRALARKGITVFPGNDAAYITDGIDLVVYTAAVKPDNTELLMARKKNIPTMVRAKLLGLIMKDYKYTVAVSGTHGKTTTTAVLAEVLLRAGLDPTVQIGGYMETIGGNYRVGSSQYFVLEACEYFDSFLQFYPYVGLILNVDSDHLDYFGTMERLTDSFRKFARTISGDGALVINADVPRLEYITEGLRCRVLTYGADSSRRNASHFSARGLRYDNDGLPSFTIMNGACEVADVTLRLRGKHNVNNALAVAAAAHALDIPADSLKNGLSTAIGAKRRFEHKGVHKNGAAVIDDYAHHPTEIKATLAAANNGLYKRIICAFQSHTYTRTQILLDDFAGAFTDCDIVLILPVYAARDAFAESESSGHLAELLTERIRGNGRDAHYFENFDAAREWLTEHARGGDLLITMGAGDIHVLGEKFLSTTSRALNK</sequence>
<keyword evidence="4 14" id="KW-0963">Cytoplasm</keyword>
<dbReference type="HAMAP" id="MF_00046">
    <property type="entry name" value="MurC"/>
    <property type="match status" value="1"/>
</dbReference>
<dbReference type="InterPro" id="IPR036615">
    <property type="entry name" value="Mur_ligase_C_dom_sf"/>
</dbReference>
<keyword evidence="11 14" id="KW-0131">Cell cycle</keyword>
<dbReference type="SUPFAM" id="SSF53623">
    <property type="entry name" value="MurD-like peptide ligases, catalytic domain"/>
    <property type="match status" value="1"/>
</dbReference>
<keyword evidence="12 14" id="KW-0961">Cell wall biogenesis/degradation</keyword>
<evidence type="ECO:0000259" key="17">
    <source>
        <dbReference type="Pfam" id="PF08245"/>
    </source>
</evidence>
<evidence type="ECO:0000256" key="8">
    <source>
        <dbReference type="ARBA" id="ARBA00022840"/>
    </source>
</evidence>
<dbReference type="GO" id="GO:0009252">
    <property type="term" value="P:peptidoglycan biosynthetic process"/>
    <property type="evidence" value="ECO:0007669"/>
    <property type="project" value="UniProtKB-UniRule"/>
</dbReference>
<evidence type="ECO:0000256" key="1">
    <source>
        <dbReference type="ARBA" id="ARBA00004496"/>
    </source>
</evidence>
<protein>
    <recommendedName>
        <fullName evidence="3 14">UDP-N-acetylmuramate--L-alanine ligase</fullName>
        <ecNumber evidence="3 14">6.3.2.8</ecNumber>
    </recommendedName>
    <alternativeName>
        <fullName evidence="14">UDP-N-acetylmuramoyl-L-alanine synthetase</fullName>
    </alternativeName>
</protein>
<feature type="domain" description="Mur ligase C-terminal" evidence="16">
    <location>
        <begin position="323"/>
        <end position="457"/>
    </location>
</feature>
<dbReference type="InterPro" id="IPR050061">
    <property type="entry name" value="MurCDEF_pg_biosynth"/>
</dbReference>
<evidence type="ECO:0000256" key="4">
    <source>
        <dbReference type="ARBA" id="ARBA00022490"/>
    </source>
</evidence>
<dbReference type="Pfam" id="PF01225">
    <property type="entry name" value="Mur_ligase"/>
    <property type="match status" value="1"/>
</dbReference>
<comment type="subcellular location">
    <subcellularLocation>
        <location evidence="1 14">Cytoplasm</location>
    </subcellularLocation>
</comment>
<feature type="domain" description="Mur ligase N-terminal catalytic" evidence="15">
    <location>
        <begin position="13"/>
        <end position="111"/>
    </location>
</feature>
<evidence type="ECO:0000259" key="15">
    <source>
        <dbReference type="Pfam" id="PF01225"/>
    </source>
</evidence>
<reference evidence="18" key="1">
    <citation type="submission" date="2012-03" db="EMBL/GenBank/DDBJ databases">
        <title>Functional metagenomics reveals considerable lignocellulase gene clusters in the gut microbiome of a wood-feeding higher termite.</title>
        <authorList>
            <person name="Liu N."/>
        </authorList>
    </citation>
    <scope>NUCLEOTIDE SEQUENCE</scope>
</reference>
<evidence type="ECO:0000256" key="5">
    <source>
        <dbReference type="ARBA" id="ARBA00022598"/>
    </source>
</evidence>
<dbReference type="UniPathway" id="UPA00219"/>
<name>A0A806KJR7_9BACT</name>
<dbReference type="InterPro" id="IPR004101">
    <property type="entry name" value="Mur_ligase_C"/>
</dbReference>
<dbReference type="GO" id="GO:0008763">
    <property type="term" value="F:UDP-N-acetylmuramate-L-alanine ligase activity"/>
    <property type="evidence" value="ECO:0007669"/>
    <property type="project" value="UniProtKB-UniRule"/>
</dbReference>
<dbReference type="GO" id="GO:0051301">
    <property type="term" value="P:cell division"/>
    <property type="evidence" value="ECO:0007669"/>
    <property type="project" value="UniProtKB-KW"/>
</dbReference>
<evidence type="ECO:0000256" key="13">
    <source>
        <dbReference type="ARBA" id="ARBA00047833"/>
    </source>
</evidence>
<comment type="function">
    <text evidence="14">Cell wall formation.</text>
</comment>
<dbReference type="PANTHER" id="PTHR43445:SF3">
    <property type="entry name" value="UDP-N-ACETYLMURAMATE--L-ALANINE LIGASE"/>
    <property type="match status" value="1"/>
</dbReference>
<dbReference type="NCBIfam" id="TIGR01082">
    <property type="entry name" value="murC"/>
    <property type="match status" value="1"/>
</dbReference>
<proteinExistence type="inferred from homology"/>
<feature type="domain" description="Mur ligase central" evidence="17">
    <location>
        <begin position="117"/>
        <end position="301"/>
    </location>
</feature>
<evidence type="ECO:0000256" key="9">
    <source>
        <dbReference type="ARBA" id="ARBA00022960"/>
    </source>
</evidence>
<dbReference type="InterPro" id="IPR000713">
    <property type="entry name" value="Mur_ligase_N"/>
</dbReference>
<dbReference type="InterPro" id="IPR013221">
    <property type="entry name" value="Mur_ligase_cen"/>
</dbReference>
<evidence type="ECO:0000256" key="2">
    <source>
        <dbReference type="ARBA" id="ARBA00004752"/>
    </source>
</evidence>
<accession>A0A806KJR7</accession>
<organism evidence="18">
    <name type="scientific">uncultured bacterium contig00025</name>
    <dbReference type="NCBI Taxonomy" id="1181514"/>
    <lineage>
        <taxon>Bacteria</taxon>
        <taxon>environmental samples</taxon>
    </lineage>
</organism>
<dbReference type="GO" id="GO:0005524">
    <property type="term" value="F:ATP binding"/>
    <property type="evidence" value="ECO:0007669"/>
    <property type="project" value="UniProtKB-UniRule"/>
</dbReference>
<dbReference type="GO" id="GO:0071555">
    <property type="term" value="P:cell wall organization"/>
    <property type="evidence" value="ECO:0007669"/>
    <property type="project" value="UniProtKB-KW"/>
</dbReference>
<dbReference type="Gene3D" id="3.40.1190.10">
    <property type="entry name" value="Mur-like, catalytic domain"/>
    <property type="match status" value="1"/>
</dbReference>
<evidence type="ECO:0000256" key="10">
    <source>
        <dbReference type="ARBA" id="ARBA00022984"/>
    </source>
</evidence>
<evidence type="ECO:0000256" key="11">
    <source>
        <dbReference type="ARBA" id="ARBA00023306"/>
    </source>
</evidence>
<evidence type="ECO:0000256" key="3">
    <source>
        <dbReference type="ARBA" id="ARBA00012211"/>
    </source>
</evidence>
<dbReference type="Pfam" id="PF02875">
    <property type="entry name" value="Mur_ligase_C"/>
    <property type="match status" value="1"/>
</dbReference>
<dbReference type="EMBL" id="JQ844232">
    <property type="protein sequence ID" value="AGS53434.1"/>
    <property type="molecule type" value="Genomic_DNA"/>
</dbReference>
<comment type="pathway">
    <text evidence="2 14">Cell wall biogenesis; peptidoglycan biosynthesis.</text>
</comment>
<dbReference type="PANTHER" id="PTHR43445">
    <property type="entry name" value="UDP-N-ACETYLMURAMATE--L-ALANINE LIGASE-RELATED"/>
    <property type="match status" value="1"/>
</dbReference>
<dbReference type="InterPro" id="IPR005758">
    <property type="entry name" value="UDP-N-AcMur_Ala_ligase_MurC"/>
</dbReference>
<dbReference type="AlphaFoldDB" id="A0A806KJR7"/>
<keyword evidence="9 14" id="KW-0133">Cell shape</keyword>
<comment type="similarity">
    <text evidence="14">Belongs to the MurCDEF family.</text>
</comment>
<dbReference type="GO" id="GO:0005737">
    <property type="term" value="C:cytoplasm"/>
    <property type="evidence" value="ECO:0007669"/>
    <property type="project" value="UniProtKB-SubCell"/>
</dbReference>
<evidence type="ECO:0000259" key="16">
    <source>
        <dbReference type="Pfam" id="PF02875"/>
    </source>
</evidence>
<dbReference type="GO" id="GO:0008360">
    <property type="term" value="P:regulation of cell shape"/>
    <property type="evidence" value="ECO:0007669"/>
    <property type="project" value="UniProtKB-KW"/>
</dbReference>
<keyword evidence="8 14" id="KW-0067">ATP-binding</keyword>
<evidence type="ECO:0000256" key="6">
    <source>
        <dbReference type="ARBA" id="ARBA00022618"/>
    </source>
</evidence>
<comment type="catalytic activity">
    <reaction evidence="13 14">
        <text>UDP-N-acetyl-alpha-D-muramate + L-alanine + ATP = UDP-N-acetyl-alpha-D-muramoyl-L-alanine + ADP + phosphate + H(+)</text>
        <dbReference type="Rhea" id="RHEA:23372"/>
        <dbReference type="ChEBI" id="CHEBI:15378"/>
        <dbReference type="ChEBI" id="CHEBI:30616"/>
        <dbReference type="ChEBI" id="CHEBI:43474"/>
        <dbReference type="ChEBI" id="CHEBI:57972"/>
        <dbReference type="ChEBI" id="CHEBI:70757"/>
        <dbReference type="ChEBI" id="CHEBI:83898"/>
        <dbReference type="ChEBI" id="CHEBI:456216"/>
        <dbReference type="EC" id="6.3.2.8"/>
    </reaction>
</comment>